<dbReference type="InterPro" id="IPR036867">
    <property type="entry name" value="R3H_dom_sf"/>
</dbReference>
<protein>
    <recommendedName>
        <fullName evidence="11">R3H domain-containing protein</fullName>
    </recommendedName>
</protein>
<dbReference type="InterPro" id="IPR001374">
    <property type="entry name" value="R3H_dom"/>
</dbReference>
<dbReference type="GO" id="GO:0000981">
    <property type="term" value="F:DNA-binding transcription factor activity, RNA polymerase II-specific"/>
    <property type="evidence" value="ECO:0007669"/>
    <property type="project" value="TreeGrafter"/>
</dbReference>
<dbReference type="FunFam" id="3.30.1370.50:FF:000006">
    <property type="entry name" value="NF-X1 finger transcription factor"/>
    <property type="match status" value="1"/>
</dbReference>
<dbReference type="SMART" id="SM00393">
    <property type="entry name" value="R3H"/>
    <property type="match status" value="1"/>
</dbReference>
<feature type="compositionally biased region" description="Basic and acidic residues" evidence="10">
    <location>
        <begin position="1111"/>
        <end position="1129"/>
    </location>
</feature>
<organism evidence="12 13">
    <name type="scientific">Myriangium duriaei CBS 260.36</name>
    <dbReference type="NCBI Taxonomy" id="1168546"/>
    <lineage>
        <taxon>Eukaryota</taxon>
        <taxon>Fungi</taxon>
        <taxon>Dikarya</taxon>
        <taxon>Ascomycota</taxon>
        <taxon>Pezizomycotina</taxon>
        <taxon>Dothideomycetes</taxon>
        <taxon>Dothideomycetidae</taxon>
        <taxon>Myriangiales</taxon>
        <taxon>Myriangiaceae</taxon>
        <taxon>Myriangium</taxon>
    </lineage>
</organism>
<gene>
    <name evidence="12" type="ORF">K461DRAFT_284239</name>
</gene>
<dbReference type="Gene3D" id="3.30.1370.50">
    <property type="entry name" value="R3H-like domain"/>
    <property type="match status" value="1"/>
</dbReference>
<evidence type="ECO:0000313" key="13">
    <source>
        <dbReference type="Proteomes" id="UP000799439"/>
    </source>
</evidence>
<dbReference type="CDD" id="cd06006">
    <property type="entry name" value="R3H_unknown_2"/>
    <property type="match status" value="1"/>
</dbReference>
<dbReference type="InterPro" id="IPR034078">
    <property type="entry name" value="NFX1_fam"/>
</dbReference>
<evidence type="ECO:0000256" key="4">
    <source>
        <dbReference type="ARBA" id="ARBA00022737"/>
    </source>
</evidence>
<evidence type="ECO:0000256" key="8">
    <source>
        <dbReference type="ARBA" id="ARBA00023163"/>
    </source>
</evidence>
<dbReference type="OrthoDB" id="6512771at2759"/>
<dbReference type="SUPFAM" id="SSF82708">
    <property type="entry name" value="R3H domain"/>
    <property type="match status" value="1"/>
</dbReference>
<dbReference type="PROSITE" id="PS51061">
    <property type="entry name" value="R3H"/>
    <property type="match status" value="1"/>
</dbReference>
<reference evidence="12" key="1">
    <citation type="journal article" date="2020" name="Stud. Mycol.">
        <title>101 Dothideomycetes genomes: a test case for predicting lifestyles and emergence of pathogens.</title>
        <authorList>
            <person name="Haridas S."/>
            <person name="Albert R."/>
            <person name="Binder M."/>
            <person name="Bloem J."/>
            <person name="Labutti K."/>
            <person name="Salamov A."/>
            <person name="Andreopoulos B."/>
            <person name="Baker S."/>
            <person name="Barry K."/>
            <person name="Bills G."/>
            <person name="Bluhm B."/>
            <person name="Cannon C."/>
            <person name="Castanera R."/>
            <person name="Culley D."/>
            <person name="Daum C."/>
            <person name="Ezra D."/>
            <person name="Gonzalez J."/>
            <person name="Henrissat B."/>
            <person name="Kuo A."/>
            <person name="Liang C."/>
            <person name="Lipzen A."/>
            <person name="Lutzoni F."/>
            <person name="Magnuson J."/>
            <person name="Mondo S."/>
            <person name="Nolan M."/>
            <person name="Ohm R."/>
            <person name="Pangilinan J."/>
            <person name="Park H.-J."/>
            <person name="Ramirez L."/>
            <person name="Alfaro M."/>
            <person name="Sun H."/>
            <person name="Tritt A."/>
            <person name="Yoshinaga Y."/>
            <person name="Zwiers L.-H."/>
            <person name="Turgeon B."/>
            <person name="Goodwin S."/>
            <person name="Spatafora J."/>
            <person name="Crous P."/>
            <person name="Grigoriev I."/>
        </authorList>
    </citation>
    <scope>NUCLEOTIDE SEQUENCE</scope>
    <source>
        <strain evidence="12">CBS 260.36</strain>
    </source>
</reference>
<feature type="compositionally biased region" description="Low complexity" evidence="10">
    <location>
        <begin position="71"/>
        <end position="81"/>
    </location>
</feature>
<evidence type="ECO:0000256" key="2">
    <source>
        <dbReference type="ARBA" id="ARBA00007269"/>
    </source>
</evidence>
<evidence type="ECO:0000313" key="12">
    <source>
        <dbReference type="EMBL" id="KAF2157734.1"/>
    </source>
</evidence>
<evidence type="ECO:0000256" key="5">
    <source>
        <dbReference type="ARBA" id="ARBA00022771"/>
    </source>
</evidence>
<evidence type="ECO:0000256" key="10">
    <source>
        <dbReference type="SAM" id="MobiDB-lite"/>
    </source>
</evidence>
<dbReference type="Proteomes" id="UP000799439">
    <property type="component" value="Unassembled WGS sequence"/>
</dbReference>
<comment type="caution">
    <text evidence="12">The sequence shown here is derived from an EMBL/GenBank/DDBJ whole genome shotgun (WGS) entry which is preliminary data.</text>
</comment>
<dbReference type="PANTHER" id="PTHR12360:SF12">
    <property type="entry name" value="TRANSCRIPTIONAL REPRESSOR NF-X1"/>
    <property type="match status" value="1"/>
</dbReference>
<feature type="compositionally biased region" description="Low complexity" evidence="10">
    <location>
        <begin position="47"/>
        <end position="62"/>
    </location>
</feature>
<dbReference type="GO" id="GO:0005634">
    <property type="term" value="C:nucleus"/>
    <property type="evidence" value="ECO:0007669"/>
    <property type="project" value="UniProtKB-SubCell"/>
</dbReference>
<dbReference type="GO" id="GO:0000122">
    <property type="term" value="P:negative regulation of transcription by RNA polymerase II"/>
    <property type="evidence" value="ECO:0007669"/>
    <property type="project" value="TreeGrafter"/>
</dbReference>
<dbReference type="PANTHER" id="PTHR12360">
    <property type="entry name" value="NUCLEAR TRANSCRIPTION FACTOR, X-BOX BINDING 1 NFX1"/>
    <property type="match status" value="1"/>
</dbReference>
<keyword evidence="3" id="KW-0479">Metal-binding</keyword>
<keyword evidence="4" id="KW-0677">Repeat</keyword>
<keyword evidence="13" id="KW-1185">Reference proteome</keyword>
<dbReference type="AlphaFoldDB" id="A0A9P4JA09"/>
<dbReference type="EMBL" id="ML996081">
    <property type="protein sequence ID" value="KAF2157734.1"/>
    <property type="molecule type" value="Genomic_DNA"/>
</dbReference>
<keyword evidence="8" id="KW-0804">Transcription</keyword>
<name>A0A9P4JA09_9PEZI</name>
<feature type="domain" description="R3H" evidence="11">
    <location>
        <begin position="839"/>
        <end position="902"/>
    </location>
</feature>
<keyword evidence="7" id="KW-0805">Transcription regulation</keyword>
<comment type="similarity">
    <text evidence="2">Belongs to the NFX1 family.</text>
</comment>
<dbReference type="InterPro" id="IPR034077">
    <property type="entry name" value="R3H_FAP1"/>
</dbReference>
<dbReference type="Pfam" id="PF01422">
    <property type="entry name" value="zf-NF-X1"/>
    <property type="match status" value="7"/>
</dbReference>
<feature type="compositionally biased region" description="Low complexity" evidence="10">
    <location>
        <begin position="1"/>
        <end position="11"/>
    </location>
</feature>
<dbReference type="SMART" id="SM00438">
    <property type="entry name" value="ZnF_NFX"/>
    <property type="match status" value="9"/>
</dbReference>
<keyword evidence="6" id="KW-0862">Zinc</keyword>
<evidence type="ECO:0000259" key="11">
    <source>
        <dbReference type="PROSITE" id="PS51061"/>
    </source>
</evidence>
<sequence length="1144" mass="124933">MSATATSTTASGQQPPPSQRGNHHGRPRRNRPIRNGGTPESGGRGGRNPSLALRPSSLPPAAQTAGGEALTNNNNTTTQQTHQRGGRSHNRGRGGASRPQRMVNGREFGGKLTSAEPDASTPQLQAEAAEFVPGQPIVKGRTTKQPPVNAARRRRPSKSIAPDILTRTHEDIEHGHYECPICTSEVQRNSKVWSCHTCWTVFHLACVKKWAANEGSAAARRQSLSNGETPPPRQWRCPGCNLPKDEQPKAYTCWCGKETDPRPPTGIPPHSCGNSCGKERVKKCPHPCQLTCHAGPCPPCTYMGPTQSCFCGKNESSKRCVETDYEKGWSCEEICGDIMPCGAHTCPNTCHEGLCGACEETVDATCYCGQDERQILCREQGEPLESKRKDSLDPEDAEFSQWTGTFQCTHLCNRLFDCGKHQCEKRCHAQDADSAHCPRSPDVVSHCPCGKTPLTEFSGTLRTSCSDTIPNCDKKCSKPLSCGHACELSCHSGECLPCMKTVQISCICGRTTSITICHQGTEERPQCMRVCRALLSCGRHACDERCCSGERKAAERQATKKKRAPLGSAAPAPDLIEAEHICTRVCGRPLKCGNHTCQELCHKGPCGSCREAIFHELPCDCGRTVLEPPLPCGTRPPPCRFQCERPKACGHPQVQHNCHQDDETCPKCPFLVERRCMCGKKVLKNQQCWLQDVRCGQVCGHKLKCGSHFCRKPCHKPGECEDTGGQTCSQPCGKPKKVCGHPDENPCHAPFACKEDKPCTSKIFITCDCQALKQEAKCGASRMSEGNLNKKLPCTDECARLERNRRLAVALNIDQSTHVDGGDHIPYSEDVLNLFQQHSKWAQSQEREFRVFADSPDEKRFRFKPMTAQQRAFIHALADDFGFDSESMDPEPHRHVLLLKTPRFVSAPTKTIAECVRIRMTQRSLLASQPAVDKSKQSSATNDTPMNAFVISGPRFGLTIEEVRATVQSTSSSGPTMSISFLPSDEVIIQPPISPSLPPLDAEQSLRTLKPALASAVETASLGTLSLCAIDPSLNVIRRESDPSAADGWSRVAAKGAAPRKLQPVAPTGRGNAFSALSGGQGRVTFAKRREKKPAPVEKVVDDWEEEMEAEERRAESEKAISDGEELGHGETGLGYNSLACSNQ</sequence>
<dbReference type="InterPro" id="IPR000967">
    <property type="entry name" value="Znf_NFX1"/>
</dbReference>
<evidence type="ECO:0000256" key="7">
    <source>
        <dbReference type="ARBA" id="ARBA00023015"/>
    </source>
</evidence>
<evidence type="ECO:0000256" key="6">
    <source>
        <dbReference type="ARBA" id="ARBA00022833"/>
    </source>
</evidence>
<keyword evidence="9" id="KW-0539">Nucleus</keyword>
<proteinExistence type="inferred from homology"/>
<feature type="region of interest" description="Disordered" evidence="10">
    <location>
        <begin position="1106"/>
        <end position="1144"/>
    </location>
</feature>
<dbReference type="Pfam" id="PF01424">
    <property type="entry name" value="R3H"/>
    <property type="match status" value="1"/>
</dbReference>
<evidence type="ECO:0000256" key="9">
    <source>
        <dbReference type="ARBA" id="ARBA00023242"/>
    </source>
</evidence>
<keyword evidence="5" id="KW-0863">Zinc-finger</keyword>
<evidence type="ECO:0000256" key="3">
    <source>
        <dbReference type="ARBA" id="ARBA00022723"/>
    </source>
</evidence>
<feature type="region of interest" description="Disordered" evidence="10">
    <location>
        <begin position="1"/>
        <end position="158"/>
    </location>
</feature>
<dbReference type="SUPFAM" id="SSF57850">
    <property type="entry name" value="RING/U-box"/>
    <property type="match status" value="1"/>
</dbReference>
<dbReference type="GO" id="GO:0000977">
    <property type="term" value="F:RNA polymerase II transcription regulatory region sequence-specific DNA binding"/>
    <property type="evidence" value="ECO:0007669"/>
    <property type="project" value="TreeGrafter"/>
</dbReference>
<feature type="compositionally biased region" description="Basic residues" evidence="10">
    <location>
        <begin position="21"/>
        <end position="32"/>
    </location>
</feature>
<dbReference type="GO" id="GO:0008270">
    <property type="term" value="F:zinc ion binding"/>
    <property type="evidence" value="ECO:0007669"/>
    <property type="project" value="UniProtKB-KW"/>
</dbReference>
<evidence type="ECO:0000256" key="1">
    <source>
        <dbReference type="ARBA" id="ARBA00004123"/>
    </source>
</evidence>
<dbReference type="CDD" id="cd06008">
    <property type="entry name" value="NF-X1-zinc-finger"/>
    <property type="match status" value="4"/>
</dbReference>
<comment type="subcellular location">
    <subcellularLocation>
        <location evidence="1">Nucleus</location>
    </subcellularLocation>
</comment>
<accession>A0A9P4JA09</accession>